<feature type="region of interest" description="Disordered" evidence="1">
    <location>
        <begin position="57"/>
        <end position="107"/>
    </location>
</feature>
<evidence type="ECO:0000313" key="2">
    <source>
        <dbReference type="EMBL" id="TNN76234.1"/>
    </source>
</evidence>
<accession>A0A4Z2IFP0</accession>
<keyword evidence="3" id="KW-1185">Reference proteome</keyword>
<evidence type="ECO:0000256" key="1">
    <source>
        <dbReference type="SAM" id="MobiDB-lite"/>
    </source>
</evidence>
<comment type="caution">
    <text evidence="2">The sequence shown here is derived from an EMBL/GenBank/DDBJ whole genome shotgun (WGS) entry which is preliminary data.</text>
</comment>
<protein>
    <submittedName>
        <fullName evidence="2">Uncharacterized protein</fullName>
    </submittedName>
</protein>
<gene>
    <name evidence="2" type="ORF">EYF80_013522</name>
</gene>
<organism evidence="2 3">
    <name type="scientific">Liparis tanakae</name>
    <name type="common">Tanaka's snailfish</name>
    <dbReference type="NCBI Taxonomy" id="230148"/>
    <lineage>
        <taxon>Eukaryota</taxon>
        <taxon>Metazoa</taxon>
        <taxon>Chordata</taxon>
        <taxon>Craniata</taxon>
        <taxon>Vertebrata</taxon>
        <taxon>Euteleostomi</taxon>
        <taxon>Actinopterygii</taxon>
        <taxon>Neopterygii</taxon>
        <taxon>Teleostei</taxon>
        <taxon>Neoteleostei</taxon>
        <taxon>Acanthomorphata</taxon>
        <taxon>Eupercaria</taxon>
        <taxon>Perciformes</taxon>
        <taxon>Cottioidei</taxon>
        <taxon>Cottales</taxon>
        <taxon>Liparidae</taxon>
        <taxon>Liparis</taxon>
    </lineage>
</organism>
<dbReference type="EMBL" id="SRLO01000095">
    <property type="protein sequence ID" value="TNN76234.1"/>
    <property type="molecule type" value="Genomic_DNA"/>
</dbReference>
<reference evidence="2 3" key="1">
    <citation type="submission" date="2019-03" db="EMBL/GenBank/DDBJ databases">
        <title>First draft genome of Liparis tanakae, snailfish: a comprehensive survey of snailfish specific genes.</title>
        <authorList>
            <person name="Kim W."/>
            <person name="Song I."/>
            <person name="Jeong J.-H."/>
            <person name="Kim D."/>
            <person name="Kim S."/>
            <person name="Ryu S."/>
            <person name="Song J.Y."/>
            <person name="Lee S.K."/>
        </authorList>
    </citation>
    <scope>NUCLEOTIDE SEQUENCE [LARGE SCALE GENOMIC DNA]</scope>
    <source>
        <tissue evidence="2">Muscle</tissue>
    </source>
</reference>
<feature type="compositionally biased region" description="Basic and acidic residues" evidence="1">
    <location>
        <begin position="74"/>
        <end position="106"/>
    </location>
</feature>
<proteinExistence type="predicted"/>
<name>A0A4Z2IFP0_9TELE</name>
<evidence type="ECO:0000313" key="3">
    <source>
        <dbReference type="Proteomes" id="UP000314294"/>
    </source>
</evidence>
<dbReference type="Proteomes" id="UP000314294">
    <property type="component" value="Unassembled WGS sequence"/>
</dbReference>
<dbReference type="AlphaFoldDB" id="A0A4Z2IFP0"/>
<sequence length="119" mass="14184">MATLKRTMDDCEADDNDHGSRRFAVEMAVLLKEEKTMESHYRFCFLPDVIEVFLQTERRSRRSTSGPRFALDSMRGEDEAEGNKERKWRWKSEEGKKEQDERERCGRQAFFLPTKHLLH</sequence>